<organism evidence="2 3">
    <name type="scientific">candidate division WOR-3 bacterium</name>
    <dbReference type="NCBI Taxonomy" id="2052148"/>
    <lineage>
        <taxon>Bacteria</taxon>
        <taxon>Bacteria division WOR-3</taxon>
    </lineage>
</organism>
<keyword evidence="1" id="KW-0812">Transmembrane</keyword>
<reference evidence="2 3" key="1">
    <citation type="journal article" date="2018" name="Nat. Biotechnol.">
        <title>A standardized bacterial taxonomy based on genome phylogeny substantially revises the tree of life.</title>
        <authorList>
            <person name="Parks D.H."/>
            <person name="Chuvochina M."/>
            <person name="Waite D.W."/>
            <person name="Rinke C."/>
            <person name="Skarshewski A."/>
            <person name="Chaumeil P.A."/>
            <person name="Hugenholtz P."/>
        </authorList>
    </citation>
    <scope>NUCLEOTIDE SEQUENCE [LARGE SCALE GENOMIC DNA]</scope>
    <source>
        <strain evidence="2">UBA7921</strain>
    </source>
</reference>
<proteinExistence type="predicted"/>
<feature type="transmembrane region" description="Helical" evidence="1">
    <location>
        <begin position="6"/>
        <end position="24"/>
    </location>
</feature>
<feature type="transmembrane region" description="Helical" evidence="1">
    <location>
        <begin position="29"/>
        <end position="49"/>
    </location>
</feature>
<accession>A0A348MIU5</accession>
<gene>
    <name evidence="2" type="ORF">DCG82_00990</name>
</gene>
<evidence type="ECO:0000256" key="1">
    <source>
        <dbReference type="SAM" id="Phobius"/>
    </source>
</evidence>
<dbReference type="EMBL" id="DMCX01000013">
    <property type="protein sequence ID" value="HAF06971.1"/>
    <property type="molecule type" value="Genomic_DNA"/>
</dbReference>
<feature type="transmembrane region" description="Helical" evidence="1">
    <location>
        <begin position="61"/>
        <end position="81"/>
    </location>
</feature>
<sequence>MVIRNYLIILELLLFIFFNILIFVKTESIVKTFISLFQIFPPLLVLLLIKYNNTNDKNITIYTTIILFINFMIQISVIFLIKKIAEIKKTDRNYRPDEYDE</sequence>
<comment type="caution">
    <text evidence="2">The sequence shown here is derived from an EMBL/GenBank/DDBJ whole genome shotgun (WGS) entry which is preliminary data.</text>
</comment>
<dbReference type="Proteomes" id="UP000262454">
    <property type="component" value="Unassembled WGS sequence"/>
</dbReference>
<evidence type="ECO:0000313" key="3">
    <source>
        <dbReference type="Proteomes" id="UP000262454"/>
    </source>
</evidence>
<keyword evidence="1" id="KW-0472">Membrane</keyword>
<dbReference type="AlphaFoldDB" id="A0A348MIU5"/>
<evidence type="ECO:0000313" key="2">
    <source>
        <dbReference type="EMBL" id="HAF06971.1"/>
    </source>
</evidence>
<keyword evidence="1" id="KW-1133">Transmembrane helix</keyword>
<name>A0A348MIU5_UNCW3</name>
<protein>
    <submittedName>
        <fullName evidence="2">Uncharacterized protein</fullName>
    </submittedName>
</protein>